<dbReference type="AlphaFoldDB" id="A0A7Z0ES39"/>
<dbReference type="Proteomes" id="UP000572051">
    <property type="component" value="Unassembled WGS sequence"/>
</dbReference>
<dbReference type="RefSeq" id="WP_179827880.1">
    <property type="nucleotide sequence ID" value="NZ_JACCFS010000001.1"/>
</dbReference>
<dbReference type="EMBL" id="JACCFS010000001">
    <property type="protein sequence ID" value="NYJ37280.1"/>
    <property type="molecule type" value="Genomic_DNA"/>
</dbReference>
<gene>
    <name evidence="2" type="ORF">HNR10_005161</name>
</gene>
<keyword evidence="3" id="KW-1185">Reference proteome</keyword>
<evidence type="ECO:0000313" key="3">
    <source>
        <dbReference type="Proteomes" id="UP000572051"/>
    </source>
</evidence>
<evidence type="ECO:0000313" key="2">
    <source>
        <dbReference type="EMBL" id="NYJ37280.1"/>
    </source>
</evidence>
<accession>A0A7Z0ES39</accession>
<comment type="caution">
    <text evidence="2">The sequence shown here is derived from an EMBL/GenBank/DDBJ whole genome shotgun (WGS) entry which is preliminary data.</text>
</comment>
<feature type="signal peptide" evidence="1">
    <location>
        <begin position="1"/>
        <end position="27"/>
    </location>
</feature>
<keyword evidence="1" id="KW-0732">Signal</keyword>
<evidence type="ECO:0008006" key="4">
    <source>
        <dbReference type="Google" id="ProtNLM"/>
    </source>
</evidence>
<reference evidence="2 3" key="1">
    <citation type="submission" date="2020-07" db="EMBL/GenBank/DDBJ databases">
        <title>Sequencing the genomes of 1000 actinobacteria strains.</title>
        <authorList>
            <person name="Klenk H.-P."/>
        </authorList>
    </citation>
    <scope>NUCLEOTIDE SEQUENCE [LARGE SCALE GENOMIC DNA]</scope>
    <source>
        <strain evidence="2 3">DSM 44442</strain>
    </source>
</reference>
<feature type="chain" id="PRO_5031354246" description="CHRD domain-containing protein" evidence="1">
    <location>
        <begin position="28"/>
        <end position="215"/>
    </location>
</feature>
<protein>
    <recommendedName>
        <fullName evidence="4">CHRD domain-containing protein</fullName>
    </recommendedName>
</protein>
<proteinExistence type="predicted"/>
<sequence length="215" mass="22474">MSFTKRFLCLAAAATATVPLAVGSAQAADWSGYDGIERFEAELRPVTVNNSEASGTTTVWLDGNTARVRIEVDEILADHPHAQHIHIGGRGECPTDYDAGIHNGRRALSTVDGLDAYGAVETSLTTEGDTSADSGLAVDRFPTAPGGAFTYDRTFDLSQAAADAVRADNAVIVVHGIDYDGDGTYGDVLGASELDPALPMEATNPAACGPLHMKH</sequence>
<organism evidence="2 3">
    <name type="scientific">Nocardiopsis aegyptia</name>
    <dbReference type="NCBI Taxonomy" id="220378"/>
    <lineage>
        <taxon>Bacteria</taxon>
        <taxon>Bacillati</taxon>
        <taxon>Actinomycetota</taxon>
        <taxon>Actinomycetes</taxon>
        <taxon>Streptosporangiales</taxon>
        <taxon>Nocardiopsidaceae</taxon>
        <taxon>Nocardiopsis</taxon>
    </lineage>
</organism>
<name>A0A7Z0ES39_9ACTN</name>
<evidence type="ECO:0000256" key="1">
    <source>
        <dbReference type="SAM" id="SignalP"/>
    </source>
</evidence>